<dbReference type="AlphaFoldDB" id="A0A4S9XF56"/>
<evidence type="ECO:0000256" key="1">
    <source>
        <dbReference type="SAM" id="MobiDB-lite"/>
    </source>
</evidence>
<sequence length="141" mass="15502">MPPFNSSKPADMTDSKNDDTDHKVPDNKEPNAGLPRQNSSDTTCTSRTTLPTYESLILDTPPSYQSSQQPKVTPRESTAGASAATLRAILGDPVPEEPKRGLRDRLLGRRPNYNRRPPSSERERGSSATWNVWGSPVTDPK</sequence>
<accession>A0A4S9XF56</accession>
<dbReference type="Proteomes" id="UP000309734">
    <property type="component" value="Unassembled WGS sequence"/>
</dbReference>
<feature type="compositionally biased region" description="Polar residues" evidence="1">
    <location>
        <begin position="62"/>
        <end position="80"/>
    </location>
</feature>
<proteinExistence type="predicted"/>
<reference evidence="2 3" key="1">
    <citation type="submission" date="2018-10" db="EMBL/GenBank/DDBJ databases">
        <title>Fifty Aureobasidium pullulans genomes reveal a recombining polyextremotolerant generalist.</title>
        <authorList>
            <person name="Gostincar C."/>
            <person name="Turk M."/>
            <person name="Zajc J."/>
            <person name="Gunde-Cimerman N."/>
        </authorList>
    </citation>
    <scope>NUCLEOTIDE SEQUENCE [LARGE SCALE GENOMIC DNA]</scope>
    <source>
        <strain evidence="2 3">EXF-3519</strain>
    </source>
</reference>
<feature type="region of interest" description="Disordered" evidence="1">
    <location>
        <begin position="1"/>
        <end position="141"/>
    </location>
</feature>
<feature type="compositionally biased region" description="Basic and acidic residues" evidence="1">
    <location>
        <begin position="96"/>
        <end position="107"/>
    </location>
</feature>
<protein>
    <submittedName>
        <fullName evidence="2">Uncharacterized protein</fullName>
    </submittedName>
</protein>
<comment type="caution">
    <text evidence="2">The sequence shown here is derived from an EMBL/GenBank/DDBJ whole genome shotgun (WGS) entry which is preliminary data.</text>
</comment>
<gene>
    <name evidence="2" type="ORF">D6C85_01290</name>
</gene>
<evidence type="ECO:0000313" key="2">
    <source>
        <dbReference type="EMBL" id="THZ78032.1"/>
    </source>
</evidence>
<feature type="compositionally biased region" description="Basic and acidic residues" evidence="1">
    <location>
        <begin position="11"/>
        <end position="29"/>
    </location>
</feature>
<dbReference type="EMBL" id="QZBS01000018">
    <property type="protein sequence ID" value="THZ78032.1"/>
    <property type="molecule type" value="Genomic_DNA"/>
</dbReference>
<organism evidence="2 3">
    <name type="scientific">Aureobasidium pullulans</name>
    <name type="common">Black yeast</name>
    <name type="synonym">Pullularia pullulans</name>
    <dbReference type="NCBI Taxonomy" id="5580"/>
    <lineage>
        <taxon>Eukaryota</taxon>
        <taxon>Fungi</taxon>
        <taxon>Dikarya</taxon>
        <taxon>Ascomycota</taxon>
        <taxon>Pezizomycotina</taxon>
        <taxon>Dothideomycetes</taxon>
        <taxon>Dothideomycetidae</taxon>
        <taxon>Dothideales</taxon>
        <taxon>Saccotheciaceae</taxon>
        <taxon>Aureobasidium</taxon>
    </lineage>
</organism>
<feature type="compositionally biased region" description="Polar residues" evidence="1">
    <location>
        <begin position="36"/>
        <end position="52"/>
    </location>
</feature>
<evidence type="ECO:0000313" key="3">
    <source>
        <dbReference type="Proteomes" id="UP000309734"/>
    </source>
</evidence>
<name>A0A4S9XF56_AURPU</name>